<dbReference type="Gene3D" id="3.40.50.1820">
    <property type="entry name" value="alpha/beta hydrolase"/>
    <property type="match status" value="1"/>
</dbReference>
<proteinExistence type="predicted"/>
<dbReference type="GO" id="GO:0016787">
    <property type="term" value="F:hydrolase activity"/>
    <property type="evidence" value="ECO:0007669"/>
    <property type="project" value="UniProtKB-KW"/>
</dbReference>
<evidence type="ECO:0000259" key="1">
    <source>
        <dbReference type="Pfam" id="PF00561"/>
    </source>
</evidence>
<accession>A0ABW0YHJ3</accession>
<dbReference type="RefSeq" id="WP_385938731.1">
    <property type="nucleotide sequence ID" value="NZ_JBHSOZ010000003.1"/>
</dbReference>
<organism evidence="3 4">
    <name type="scientific">Thalassorhabdus alkalitolerans</name>
    <dbReference type="NCBI Taxonomy" id="2282697"/>
    <lineage>
        <taxon>Bacteria</taxon>
        <taxon>Bacillati</taxon>
        <taxon>Bacillota</taxon>
        <taxon>Bacilli</taxon>
        <taxon>Bacillales</taxon>
        <taxon>Bacillaceae</taxon>
        <taxon>Thalassorhabdus</taxon>
    </lineage>
</organism>
<comment type="caution">
    <text evidence="3">The sequence shown here is derived from an EMBL/GenBank/DDBJ whole genome shotgun (WGS) entry which is preliminary data.</text>
</comment>
<sequence length="286" mass="32519">MEGKYIKVNNVSVYVEEYMPKSYGKDTPDVCLIHGLVSSVHSFKPVIPKLAEFARVIALDLPGFGKSEKGTGYLYSYENYAATIAELMEILSVKKITAVGHSMGGQICLYLAKYYPDLISELVLMAPSSYVGRSSIRLRLATYLPLAPLCARFLINRSDLRNIFKSVVYDEKHADDESYQIYVAPFKDKAFYQSLIGLIRHREGDLKDEDLFGIAHHTLLLWGENDQVVPLSIGERLSTQLTQARFITYPKTGHLLPKEQPEKTLTEMINFLEERGRFQRLPKKEI</sequence>
<dbReference type="SUPFAM" id="SSF53474">
    <property type="entry name" value="alpha/beta-Hydrolases"/>
    <property type="match status" value="1"/>
</dbReference>
<protein>
    <submittedName>
        <fullName evidence="3">Alpha/beta fold hydrolase</fullName>
    </submittedName>
</protein>
<gene>
    <name evidence="3" type="ORF">ACFPU1_03670</name>
</gene>
<dbReference type="InterPro" id="IPR000639">
    <property type="entry name" value="Epox_hydrolase-like"/>
</dbReference>
<keyword evidence="3" id="KW-0378">Hydrolase</keyword>
<dbReference type="Pfam" id="PF00561">
    <property type="entry name" value="Abhydrolase_1"/>
    <property type="match status" value="1"/>
</dbReference>
<dbReference type="InterPro" id="IPR000073">
    <property type="entry name" value="AB_hydrolase_1"/>
</dbReference>
<reference evidence="4" key="1">
    <citation type="journal article" date="2019" name="Int. J. Syst. Evol. Microbiol.">
        <title>The Global Catalogue of Microorganisms (GCM) 10K type strain sequencing project: providing services to taxonomists for standard genome sequencing and annotation.</title>
        <authorList>
            <consortium name="The Broad Institute Genomics Platform"/>
            <consortium name="The Broad Institute Genome Sequencing Center for Infectious Disease"/>
            <person name="Wu L."/>
            <person name="Ma J."/>
        </authorList>
    </citation>
    <scope>NUCLEOTIDE SEQUENCE [LARGE SCALE GENOMIC DNA]</scope>
    <source>
        <strain evidence="4">CECT 7184</strain>
    </source>
</reference>
<dbReference type="PRINTS" id="PR00412">
    <property type="entry name" value="EPOXHYDRLASE"/>
</dbReference>
<evidence type="ECO:0000313" key="4">
    <source>
        <dbReference type="Proteomes" id="UP001596142"/>
    </source>
</evidence>
<feature type="domain" description="AB hydrolase-1" evidence="1">
    <location>
        <begin position="30"/>
        <end position="127"/>
    </location>
</feature>
<dbReference type="PRINTS" id="PR00111">
    <property type="entry name" value="ABHYDROLASE"/>
</dbReference>
<dbReference type="Proteomes" id="UP001596142">
    <property type="component" value="Unassembled WGS sequence"/>
</dbReference>
<feature type="domain" description="Peptidase S33 tripeptidyl aminopeptidase-like C-terminal" evidence="2">
    <location>
        <begin position="215"/>
        <end position="260"/>
    </location>
</feature>
<dbReference type="EMBL" id="JBHSOZ010000003">
    <property type="protein sequence ID" value="MFC5711870.1"/>
    <property type="molecule type" value="Genomic_DNA"/>
</dbReference>
<evidence type="ECO:0000313" key="3">
    <source>
        <dbReference type="EMBL" id="MFC5711870.1"/>
    </source>
</evidence>
<dbReference type="InterPro" id="IPR013595">
    <property type="entry name" value="Pept_S33_TAP-like_C"/>
</dbReference>
<name>A0ABW0YHJ3_9BACI</name>
<evidence type="ECO:0000259" key="2">
    <source>
        <dbReference type="Pfam" id="PF08386"/>
    </source>
</evidence>
<dbReference type="PANTHER" id="PTHR46438">
    <property type="entry name" value="ALPHA/BETA-HYDROLASES SUPERFAMILY PROTEIN"/>
    <property type="match status" value="1"/>
</dbReference>
<dbReference type="Pfam" id="PF08386">
    <property type="entry name" value="Abhydrolase_4"/>
    <property type="match status" value="1"/>
</dbReference>
<dbReference type="PANTHER" id="PTHR46438:SF11">
    <property type="entry name" value="LIPASE-RELATED"/>
    <property type="match status" value="1"/>
</dbReference>
<dbReference type="InterPro" id="IPR029058">
    <property type="entry name" value="AB_hydrolase_fold"/>
</dbReference>
<keyword evidence="4" id="KW-1185">Reference proteome</keyword>